<evidence type="ECO:0000313" key="2">
    <source>
        <dbReference type="EMBL" id="MCT2409969.1"/>
    </source>
</evidence>
<accession>A0ABT2IMS7</accession>
<keyword evidence="3" id="KW-1185">Reference proteome</keyword>
<dbReference type="PROSITE" id="PS51257">
    <property type="entry name" value="PROKAR_LIPOPROTEIN"/>
    <property type="match status" value="1"/>
</dbReference>
<name>A0ABT2IMS7_9FLAO</name>
<dbReference type="EMBL" id="JANZQH010000015">
    <property type="protein sequence ID" value="MCT2409969.1"/>
    <property type="molecule type" value="Genomic_DNA"/>
</dbReference>
<gene>
    <name evidence="2" type="ORF">NZD88_20635</name>
</gene>
<evidence type="ECO:0000256" key="1">
    <source>
        <dbReference type="SAM" id="MobiDB-lite"/>
    </source>
</evidence>
<sequence>MNLKLFLSGILLSTILAGCADRNEDVSKPVDLSQKSSDSNIKKIESAKVVIDSLGIPENLIENNKENESIEPTETIDPTKPDRPK</sequence>
<proteinExistence type="predicted"/>
<evidence type="ECO:0008006" key="4">
    <source>
        <dbReference type="Google" id="ProtNLM"/>
    </source>
</evidence>
<comment type="caution">
    <text evidence="2">The sequence shown here is derived from an EMBL/GenBank/DDBJ whole genome shotgun (WGS) entry which is preliminary data.</text>
</comment>
<evidence type="ECO:0000313" key="3">
    <source>
        <dbReference type="Proteomes" id="UP001142057"/>
    </source>
</evidence>
<feature type="region of interest" description="Disordered" evidence="1">
    <location>
        <begin position="61"/>
        <end position="85"/>
    </location>
</feature>
<dbReference type="RefSeq" id="WP_259831657.1">
    <property type="nucleotide sequence ID" value="NZ_JANZQH010000015.1"/>
</dbReference>
<organism evidence="2 3">
    <name type="scientific">Chryseobacterium pyrolae</name>
    <dbReference type="NCBI Taxonomy" id="2987481"/>
    <lineage>
        <taxon>Bacteria</taxon>
        <taxon>Pseudomonadati</taxon>
        <taxon>Bacteroidota</taxon>
        <taxon>Flavobacteriia</taxon>
        <taxon>Flavobacteriales</taxon>
        <taxon>Weeksellaceae</taxon>
        <taxon>Chryseobacterium group</taxon>
        <taxon>Chryseobacterium</taxon>
    </lineage>
</organism>
<dbReference type="Proteomes" id="UP001142057">
    <property type="component" value="Unassembled WGS sequence"/>
</dbReference>
<protein>
    <recommendedName>
        <fullName evidence="4">Lipoprotein</fullName>
    </recommendedName>
</protein>
<reference evidence="2" key="1">
    <citation type="submission" date="2022-08" db="EMBL/GenBank/DDBJ databases">
        <title>Chryseobacterium antibioticum,isolated from the rhizosphere soil of Pyrola in Tibet.</title>
        <authorList>
            <person name="Kan Y."/>
        </authorList>
    </citation>
    <scope>NUCLEOTIDE SEQUENCE</scope>
    <source>
        <strain evidence="2">Pc2-12</strain>
    </source>
</reference>